<evidence type="ECO:0000313" key="3">
    <source>
        <dbReference type="Proteomes" id="UP000680304"/>
    </source>
</evidence>
<dbReference type="RefSeq" id="WP_213529167.1">
    <property type="nucleotide sequence ID" value="NZ_BOVJ01000098.1"/>
</dbReference>
<dbReference type="InterPro" id="IPR001296">
    <property type="entry name" value="Glyco_trans_1"/>
</dbReference>
<organism evidence="2 3">
    <name type="scientific">Paenibacillus cisolokensis</name>
    <dbReference type="NCBI Taxonomy" id="1658519"/>
    <lineage>
        <taxon>Bacteria</taxon>
        <taxon>Bacillati</taxon>
        <taxon>Bacillota</taxon>
        <taxon>Bacilli</taxon>
        <taxon>Bacillales</taxon>
        <taxon>Paenibacillaceae</taxon>
        <taxon>Paenibacillus</taxon>
    </lineage>
</organism>
<evidence type="ECO:0000259" key="1">
    <source>
        <dbReference type="Pfam" id="PF00534"/>
    </source>
</evidence>
<dbReference type="Proteomes" id="UP000680304">
    <property type="component" value="Unassembled WGS sequence"/>
</dbReference>
<name>A0ABQ4N8H0_9BACL</name>
<dbReference type="Pfam" id="PF00534">
    <property type="entry name" value="Glycos_transf_1"/>
    <property type="match status" value="1"/>
</dbReference>
<reference evidence="2 3" key="1">
    <citation type="submission" date="2021-04" db="EMBL/GenBank/DDBJ databases">
        <title>Draft genome sequence of Paenibacillus cisolokensis, LC2-13A.</title>
        <authorList>
            <person name="Uke A."/>
            <person name="Chhe C."/>
            <person name="Baramee S."/>
            <person name="Kosugi A."/>
        </authorList>
    </citation>
    <scope>NUCLEOTIDE SEQUENCE [LARGE SCALE GENOMIC DNA]</scope>
    <source>
        <strain evidence="2 3">LC2-13A</strain>
    </source>
</reference>
<sequence>MKILFTYYIPSGGIETLNRLRCQALRQRGIEAEQLYLWDGAGKQNIRDIPTYFMNDQQQLAGLVHVRQYDAIVVTCDHFMLERLRGVGYPGTLIYEAQGLESVEAANSTLEFASMFVRSHAQGVIAPPTSHLMQLFQKYFGDFPRFYIQNMVDTNRFSYVHAPDLNPSEAPILMWVGRLETNKNWRYFLEIGAALASHVPNLQLWMFEDANISEPGECVHFQAMVASLGLGRRLKVFSNMPHDHMPHYFSVTGYSGGMLVSTSKVEGFGYAVAEAMSCRCPVLATDSDGVRHFIDHDVTGKFMTASVHDAVRQALDLMRNASLRKSVIAQGEARIRTLFTPERYVSDLINVMRALGHPI</sequence>
<proteinExistence type="predicted"/>
<comment type="caution">
    <text evidence="2">The sequence shown here is derived from an EMBL/GenBank/DDBJ whole genome shotgun (WGS) entry which is preliminary data.</text>
</comment>
<dbReference type="PANTHER" id="PTHR12526">
    <property type="entry name" value="GLYCOSYLTRANSFERASE"/>
    <property type="match status" value="1"/>
</dbReference>
<evidence type="ECO:0000313" key="2">
    <source>
        <dbReference type="EMBL" id="GIQ64497.1"/>
    </source>
</evidence>
<protein>
    <recommendedName>
        <fullName evidence="1">Glycosyl transferase family 1 domain-containing protein</fullName>
    </recommendedName>
</protein>
<dbReference type="CDD" id="cd03801">
    <property type="entry name" value="GT4_PimA-like"/>
    <property type="match status" value="1"/>
</dbReference>
<gene>
    <name evidence="2" type="ORF">PACILC2_30650</name>
</gene>
<accession>A0ABQ4N8H0</accession>
<dbReference type="SUPFAM" id="SSF53756">
    <property type="entry name" value="UDP-Glycosyltransferase/glycogen phosphorylase"/>
    <property type="match status" value="1"/>
</dbReference>
<keyword evidence="3" id="KW-1185">Reference proteome</keyword>
<dbReference type="Gene3D" id="3.40.50.2000">
    <property type="entry name" value="Glycogen Phosphorylase B"/>
    <property type="match status" value="1"/>
</dbReference>
<dbReference type="EMBL" id="BOVJ01000098">
    <property type="protein sequence ID" value="GIQ64497.1"/>
    <property type="molecule type" value="Genomic_DNA"/>
</dbReference>
<feature type="domain" description="Glycosyl transferase family 1" evidence="1">
    <location>
        <begin position="166"/>
        <end position="332"/>
    </location>
</feature>